<reference evidence="2" key="1">
    <citation type="submission" date="2023-06" db="EMBL/GenBank/DDBJ databases">
        <authorList>
            <person name="Kurt Z."/>
        </authorList>
    </citation>
    <scope>NUCLEOTIDE SEQUENCE</scope>
</reference>
<comment type="caution">
    <text evidence="2">The sequence shown here is derived from an EMBL/GenBank/DDBJ whole genome shotgun (WGS) entry which is preliminary data.</text>
</comment>
<dbReference type="Proteomes" id="UP001642409">
    <property type="component" value="Unassembled WGS sequence"/>
</dbReference>
<organism evidence="2">
    <name type="scientific">Hexamita inflata</name>
    <dbReference type="NCBI Taxonomy" id="28002"/>
    <lineage>
        <taxon>Eukaryota</taxon>
        <taxon>Metamonada</taxon>
        <taxon>Diplomonadida</taxon>
        <taxon>Hexamitidae</taxon>
        <taxon>Hexamitinae</taxon>
        <taxon>Hexamita</taxon>
    </lineage>
</organism>
<dbReference type="SUPFAM" id="SSF52949">
    <property type="entry name" value="Macro domain-like"/>
    <property type="match status" value="1"/>
</dbReference>
<dbReference type="EMBL" id="CATOUU010001027">
    <property type="protein sequence ID" value="CAI9967598.1"/>
    <property type="molecule type" value="Genomic_DNA"/>
</dbReference>
<dbReference type="EMBL" id="CATOUU010001129">
    <property type="protein sequence ID" value="CAI9973998.1"/>
    <property type="molecule type" value="Genomic_DNA"/>
</dbReference>
<evidence type="ECO:0000313" key="8">
    <source>
        <dbReference type="Proteomes" id="UP001642409"/>
    </source>
</evidence>
<dbReference type="EMBL" id="CAXDID020000547">
    <property type="protein sequence ID" value="CAL6101730.1"/>
    <property type="molecule type" value="Genomic_DNA"/>
</dbReference>
<dbReference type="InterPro" id="IPR012664">
    <property type="entry name" value="CHP02452"/>
</dbReference>
<feature type="domain" description="Microbial-type PARG catalytic" evidence="1">
    <location>
        <begin position="11"/>
        <end position="147"/>
    </location>
</feature>
<evidence type="ECO:0000313" key="6">
    <source>
        <dbReference type="EMBL" id="CAL6099240.1"/>
    </source>
</evidence>
<evidence type="ECO:0000313" key="5">
    <source>
        <dbReference type="EMBL" id="CAL6074500.1"/>
    </source>
</evidence>
<dbReference type="EMBL" id="CAXDID020000518">
    <property type="protein sequence ID" value="CAL6099240.1"/>
    <property type="molecule type" value="Genomic_DNA"/>
</dbReference>
<dbReference type="InterPro" id="IPR043472">
    <property type="entry name" value="Macro_dom-like"/>
</dbReference>
<keyword evidence="8" id="KW-1185">Reference proteome</keyword>
<dbReference type="EMBL" id="CAXDID020000308">
    <property type="protein sequence ID" value="CAL6074500.1"/>
    <property type="molecule type" value="Genomic_DNA"/>
</dbReference>
<dbReference type="AlphaFoldDB" id="A0AA86R0Z9"/>
<sequence length="256" mass="28697">MTNRTDKAAMAQQTLKISQDREYKYNQQIIKLIPLKQPQIFTEEMLEALANQKQQPKPMENVVINSCSINAALGYAPKRIVVLNFASDKKPGGGFLTGAQAQEEQLCRCSDLYSSLVQCQKEYYTYNHSQKDMTNTERIIVSDNTIFRRSNFSLIQEPVNVTFVTCAAVRSHLVQDKEKVSRLMKARITNVMNVVNSLNADVAILGAFGCGVFKNDPKLVAKCFKSEISQGKGALINCFAIFGEGDNLDAFRTEFK</sequence>
<dbReference type="Pfam" id="PF10021">
    <property type="entry name" value="PARG_cat_microb"/>
    <property type="match status" value="1"/>
</dbReference>
<dbReference type="PANTHER" id="PTHR35596">
    <property type="entry name" value="DUF2263 DOMAIN-CONTAINING PROTEIN"/>
    <property type="match status" value="1"/>
</dbReference>
<dbReference type="NCBIfam" id="TIGR02452">
    <property type="entry name" value="TIGR02452 family protein"/>
    <property type="match status" value="1"/>
</dbReference>
<evidence type="ECO:0000313" key="2">
    <source>
        <dbReference type="EMBL" id="CAI9967598.1"/>
    </source>
</evidence>
<name>A0AA86R0Z9_9EUKA</name>
<reference evidence="5 8" key="2">
    <citation type="submission" date="2024-07" db="EMBL/GenBank/DDBJ databases">
        <authorList>
            <person name="Akdeniz Z."/>
        </authorList>
    </citation>
    <scope>NUCLEOTIDE SEQUENCE [LARGE SCALE GENOMIC DNA]</scope>
</reference>
<dbReference type="PANTHER" id="PTHR35596:SF1">
    <property type="entry name" value="MICROBIAL-TYPE PARG CATALYTIC DOMAIN-CONTAINING PROTEIN"/>
    <property type="match status" value="1"/>
</dbReference>
<dbReference type="PIRSF" id="PIRSF014899">
    <property type="entry name" value="UCP014899"/>
    <property type="match status" value="1"/>
</dbReference>
<evidence type="ECO:0000259" key="1">
    <source>
        <dbReference type="Pfam" id="PF10021"/>
    </source>
</evidence>
<dbReference type="Gene3D" id="3.40.220.10">
    <property type="entry name" value="Leucine Aminopeptidase, subunit E, domain 1"/>
    <property type="match status" value="1"/>
</dbReference>
<dbReference type="EMBL" id="CATOUU010001094">
    <property type="protein sequence ID" value="CAI9971610.1"/>
    <property type="molecule type" value="Genomic_DNA"/>
</dbReference>
<proteinExistence type="predicted"/>
<evidence type="ECO:0000313" key="4">
    <source>
        <dbReference type="EMBL" id="CAI9973998.1"/>
    </source>
</evidence>
<accession>A0AA86R0Z9</accession>
<evidence type="ECO:0000313" key="3">
    <source>
        <dbReference type="EMBL" id="CAI9971610.1"/>
    </source>
</evidence>
<dbReference type="InterPro" id="IPR019261">
    <property type="entry name" value="PARG_cat_microbial"/>
</dbReference>
<gene>
    <name evidence="2" type="ORF">HINF_LOCUS55243</name>
    <name evidence="5" type="ORF">HINF_LOCUS56754</name>
    <name evidence="3" type="ORF">HINF_LOCUS59255</name>
    <name evidence="4" type="ORF">HINF_LOCUS61643</name>
    <name evidence="6" type="ORF">HINF_LOCUS69985</name>
    <name evidence="7" type="ORF">HINF_LOCUS71330</name>
</gene>
<evidence type="ECO:0000313" key="7">
    <source>
        <dbReference type="EMBL" id="CAL6101730.1"/>
    </source>
</evidence>
<protein>
    <recommendedName>
        <fullName evidence="1">Microbial-type PARG catalytic domain-containing protein</fullName>
    </recommendedName>
</protein>